<dbReference type="PROSITE" id="PS50893">
    <property type="entry name" value="ABC_TRANSPORTER_2"/>
    <property type="match status" value="2"/>
</dbReference>
<accession>A0A6G7XE37</accession>
<dbReference type="CDD" id="cd03257">
    <property type="entry name" value="ABC_NikE_OppD_transporters"/>
    <property type="match status" value="2"/>
</dbReference>
<dbReference type="InterPro" id="IPR027417">
    <property type="entry name" value="P-loop_NTPase"/>
</dbReference>
<gene>
    <name evidence="6" type="ORF">G7068_05850</name>
</gene>
<dbReference type="SUPFAM" id="SSF52540">
    <property type="entry name" value="P-loop containing nucleoside triphosphate hydrolases"/>
    <property type="match status" value="2"/>
</dbReference>
<dbReference type="Gene3D" id="3.40.50.300">
    <property type="entry name" value="P-loop containing nucleotide triphosphate hydrolases"/>
    <property type="match status" value="2"/>
</dbReference>
<evidence type="ECO:0000313" key="6">
    <source>
        <dbReference type="EMBL" id="QIK62772.1"/>
    </source>
</evidence>
<evidence type="ECO:0000256" key="2">
    <source>
        <dbReference type="ARBA" id="ARBA00022448"/>
    </source>
</evidence>
<keyword evidence="2" id="KW-0813">Transport</keyword>
<dbReference type="AlphaFoldDB" id="A0A6G7XE37"/>
<dbReference type="PANTHER" id="PTHR43776:SF7">
    <property type="entry name" value="D,D-DIPEPTIDE TRANSPORT ATP-BINDING PROTEIN DDPF-RELATED"/>
    <property type="match status" value="1"/>
</dbReference>
<dbReference type="InterPro" id="IPR003439">
    <property type="entry name" value="ABC_transporter-like_ATP-bd"/>
</dbReference>
<dbReference type="InterPro" id="IPR050319">
    <property type="entry name" value="ABC_transp_ATP-bind"/>
</dbReference>
<evidence type="ECO:0000256" key="3">
    <source>
        <dbReference type="ARBA" id="ARBA00022741"/>
    </source>
</evidence>
<dbReference type="GO" id="GO:0055085">
    <property type="term" value="P:transmembrane transport"/>
    <property type="evidence" value="ECO:0007669"/>
    <property type="project" value="UniProtKB-ARBA"/>
</dbReference>
<organism evidence="6 7">
    <name type="scientific">Leucobacter viscericola</name>
    <dbReference type="NCBI Taxonomy" id="2714935"/>
    <lineage>
        <taxon>Bacteria</taxon>
        <taxon>Bacillati</taxon>
        <taxon>Actinomycetota</taxon>
        <taxon>Actinomycetes</taxon>
        <taxon>Micrococcales</taxon>
        <taxon>Microbacteriaceae</taxon>
        <taxon>Leucobacter</taxon>
    </lineage>
</organism>
<dbReference type="PANTHER" id="PTHR43776">
    <property type="entry name" value="TRANSPORT ATP-BINDING PROTEIN"/>
    <property type="match status" value="1"/>
</dbReference>
<protein>
    <submittedName>
        <fullName evidence="6">ABC transporter ATP-binding protein</fullName>
    </submittedName>
</protein>
<evidence type="ECO:0000259" key="5">
    <source>
        <dbReference type="PROSITE" id="PS50893"/>
    </source>
</evidence>
<dbReference type="EMBL" id="CP049863">
    <property type="protein sequence ID" value="QIK62772.1"/>
    <property type="molecule type" value="Genomic_DNA"/>
</dbReference>
<feature type="domain" description="ABC transporter" evidence="5">
    <location>
        <begin position="4"/>
        <end position="255"/>
    </location>
</feature>
<name>A0A6G7XE37_9MICO</name>
<keyword evidence="3" id="KW-0547">Nucleotide-binding</keyword>
<evidence type="ECO:0000313" key="7">
    <source>
        <dbReference type="Proteomes" id="UP000502677"/>
    </source>
</evidence>
<proteinExistence type="inferred from homology"/>
<dbReference type="GO" id="GO:0005524">
    <property type="term" value="F:ATP binding"/>
    <property type="evidence" value="ECO:0007669"/>
    <property type="project" value="UniProtKB-KW"/>
</dbReference>
<sequence>MSVLEVRGLSVQHGGSQILGGISFAVEPGECLAIVGESGAGKSVLTRTLLGLTQADPQWRVQAEHLLVAGHNMREATQRDWRALRGSEVGLILQDALQSLDPLRTIEAEVGEALEIRDRRAFGQGRGLRRARVLETLKRAGLTRAAQHLRQRSGELSGGMRQRALIASALVGDPGLLIADEPTTALDPTTAARVLDLFAEIRASGTALLLISHDLQSVAQVADRVAVLDRGKIVEVGDRLQILSEPQHPVTQQLLAAAPSGPKPDPAPAPGEPLITVSGGTRKFALGKGQTLALDDVSFGLRRGEAVGVLGESGAGKTTLARVLVGAERLDAGTVERAAARVRLIPQDPLATFDPRWRVERIIAASNRLPGTSVAELLTMVDLDPALARRRPTTLSGGQRQRVAIARALAADPDVLVCDEPVSALDVSTQAGVLDLLRRLQSERGLTIVFVSHDLAALRTVSDRVLVMRDGRIVEQGPTEEVFAGFDSSRL</sequence>
<dbReference type="SMART" id="SM00382">
    <property type="entry name" value="AAA"/>
    <property type="match status" value="2"/>
</dbReference>
<dbReference type="InterPro" id="IPR017871">
    <property type="entry name" value="ABC_transporter-like_CS"/>
</dbReference>
<keyword evidence="7" id="KW-1185">Reference proteome</keyword>
<dbReference type="KEGG" id="lvi:G7068_05850"/>
<dbReference type="InterPro" id="IPR003593">
    <property type="entry name" value="AAA+_ATPase"/>
</dbReference>
<feature type="domain" description="ABC transporter" evidence="5">
    <location>
        <begin position="275"/>
        <end position="491"/>
    </location>
</feature>
<evidence type="ECO:0000256" key="1">
    <source>
        <dbReference type="ARBA" id="ARBA00005417"/>
    </source>
</evidence>
<comment type="similarity">
    <text evidence="1">Belongs to the ABC transporter superfamily.</text>
</comment>
<dbReference type="Pfam" id="PF00005">
    <property type="entry name" value="ABC_tran"/>
    <property type="match status" value="2"/>
</dbReference>
<keyword evidence="4 6" id="KW-0067">ATP-binding</keyword>
<evidence type="ECO:0000256" key="4">
    <source>
        <dbReference type="ARBA" id="ARBA00022840"/>
    </source>
</evidence>
<dbReference type="Proteomes" id="UP000502677">
    <property type="component" value="Chromosome"/>
</dbReference>
<dbReference type="GO" id="GO:0016887">
    <property type="term" value="F:ATP hydrolysis activity"/>
    <property type="evidence" value="ECO:0007669"/>
    <property type="project" value="InterPro"/>
</dbReference>
<reference evidence="6 7" key="1">
    <citation type="submission" date="2020-03" db="EMBL/GenBank/DDBJ databases">
        <title>Leucobacter sp. nov., isolated from beetles.</title>
        <authorList>
            <person name="Hyun D.-W."/>
            <person name="Bae J.-W."/>
        </authorList>
    </citation>
    <scope>NUCLEOTIDE SEQUENCE [LARGE SCALE GENOMIC DNA]</scope>
    <source>
        <strain evidence="6 7">HDW9C</strain>
    </source>
</reference>
<dbReference type="PROSITE" id="PS00211">
    <property type="entry name" value="ABC_TRANSPORTER_1"/>
    <property type="match status" value="2"/>
</dbReference>
<dbReference type="RefSeq" id="WP_166290169.1">
    <property type="nucleotide sequence ID" value="NZ_CP049863.1"/>
</dbReference>